<dbReference type="GO" id="GO:0051864">
    <property type="term" value="F:histone H3K36 demethylase activity"/>
    <property type="evidence" value="ECO:0007669"/>
    <property type="project" value="TreeGrafter"/>
</dbReference>
<dbReference type="PROSITE" id="PS51183">
    <property type="entry name" value="JMJN"/>
    <property type="match status" value="1"/>
</dbReference>
<gene>
    <name evidence="11" type="ORF">CVT26_006822</name>
</gene>
<proteinExistence type="inferred from homology"/>
<feature type="compositionally biased region" description="Low complexity" evidence="7">
    <location>
        <begin position="1065"/>
        <end position="1091"/>
    </location>
</feature>
<feature type="region of interest" description="Disordered" evidence="7">
    <location>
        <begin position="519"/>
        <end position="608"/>
    </location>
</feature>
<evidence type="ECO:0000259" key="8">
    <source>
        <dbReference type="PROSITE" id="PS51183"/>
    </source>
</evidence>
<dbReference type="PROSITE" id="PS51805">
    <property type="entry name" value="EPHD"/>
    <property type="match status" value="1"/>
</dbReference>
<evidence type="ECO:0000313" key="11">
    <source>
        <dbReference type="EMBL" id="PPQ67612.1"/>
    </source>
</evidence>
<feature type="region of interest" description="Disordered" evidence="7">
    <location>
        <begin position="1"/>
        <end position="54"/>
    </location>
</feature>
<dbReference type="GO" id="GO:0000785">
    <property type="term" value="C:chromatin"/>
    <property type="evidence" value="ECO:0007669"/>
    <property type="project" value="TreeGrafter"/>
</dbReference>
<feature type="compositionally biased region" description="Basic and acidic residues" evidence="7">
    <location>
        <begin position="545"/>
        <end position="554"/>
    </location>
</feature>
<dbReference type="OrthoDB" id="9547406at2759"/>
<dbReference type="GO" id="GO:0140684">
    <property type="term" value="F:histone H3K9me2/H3K9me3 demethylase activity"/>
    <property type="evidence" value="ECO:0007669"/>
    <property type="project" value="UniProtKB-EC"/>
</dbReference>
<dbReference type="Pfam" id="PF02373">
    <property type="entry name" value="JmjC"/>
    <property type="match status" value="1"/>
</dbReference>
<evidence type="ECO:0000256" key="6">
    <source>
        <dbReference type="ARBA" id="ARBA00049349"/>
    </source>
</evidence>
<dbReference type="GO" id="GO:0008270">
    <property type="term" value="F:zinc ion binding"/>
    <property type="evidence" value="ECO:0007669"/>
    <property type="project" value="UniProtKB-KW"/>
</dbReference>
<dbReference type="Pfam" id="PF13771">
    <property type="entry name" value="zf-HC5HC2H"/>
    <property type="match status" value="1"/>
</dbReference>
<feature type="domain" description="JmjC" evidence="9">
    <location>
        <begin position="334"/>
        <end position="500"/>
    </location>
</feature>
<evidence type="ECO:0000256" key="4">
    <source>
        <dbReference type="ARBA" id="ARBA00022771"/>
    </source>
</evidence>
<feature type="domain" description="JmjN" evidence="8">
    <location>
        <begin position="60"/>
        <end position="101"/>
    </location>
</feature>
<dbReference type="SUPFAM" id="SSF51197">
    <property type="entry name" value="Clavaminate synthase-like"/>
    <property type="match status" value="1"/>
</dbReference>
<evidence type="ECO:0000256" key="5">
    <source>
        <dbReference type="ARBA" id="ARBA00022833"/>
    </source>
</evidence>
<dbReference type="InParanoid" id="A0A409VMX0"/>
<evidence type="ECO:0000256" key="3">
    <source>
        <dbReference type="ARBA" id="ARBA00022723"/>
    </source>
</evidence>
<keyword evidence="4" id="KW-0863">Zinc-finger</keyword>
<sequence>MDSPLSRGSSLTPCRSPTPAIPVQPDHFYGSENVQLPPSPDSDGKTWLDPADDPMANRGIPVFKPTMEEFEDFESYMNKVECWGMRSGIVKVIPPKEWTESLPPLREQLIDVKIQRPIEQNMFGNGGLFRQENIEKRKQMSLREWVELCTKEEFRAPGVHEVGVASRNNNDVPTRPRIQRKAKQKSEDAKAGPSGPDPSTVVIKEEPTDDYDSLDAQAVNTPPSSEGSPPAPVVPSKKGNGKKKKPPVKQEPKPRPKRATQTREAREATQAERSARDRAFIDVFEPDKEWLPPSTKACDYTPEFCRELERRYWRNCGLGKPAWYGADTPGSLFTDETKAWNVAHLPSALSRLLPSSNQGLPGVNTPYLYFGMWRATFAWHVEDMDLFSINYIHFGAPKFWYAIPQGRATQLEHTMRGYFPKDTSQCPQFLRHKSFLASPSILANSSCRPNYLVQQAGEFVITFPRGYHAGFNLGLNCAESVNFALESWLELGRVAKRCECISDSVRIDVDQLLREREEERLADTAGEASTSTSKSHSKLPKKPPAKKEVVKQEAVEDVIPAAPGKSAPRKRKSDSGIVKDGSSKKKIKITHSPSKAPPSSTISLSPKGTNKVSVTLKLGPRPAEQEPFPCCLCVSMSKDGLLRVRDPPAFRKDVAEAAGNPKVWMAHEMCASIVPETWVDEVEIDGVREKMVFGVDGIVKDRWNLKCSACTKNRPKAHGAPIQCTRGKCLRAFHVSCAREGESQGIVFTVVQEVSKEVVLVDSVPPTEEGVANGPMQVDNGSTTEVVMSPAAAESTSGAQVLKVIKKLEVQVLCNQHNPAVAAQKKANKNNKIRDDLLALPSMARIKIRVSSGVFEVTLMRVIEETGTVEVIWDRGMKREFKWGSVVFGSTEGPVLQKPSEPAPPTPRPILPLPAPVPEHPLPRVLPVMTYPSVLAATGHQLYPSSSPYPTSTSATPSEQSGVRTSSNTPSNQNQASVYPPRSGPYDYWAQFANQAAYPYTYTTGYYSSLLGNGQQAPQYNPYSLTRAYGSAGATQYQQQRGSQASWPQPYGGTPQNQGPGGIEPSSSSGSTGPSTTPATATTASTTTTAPLMAGLPPTNYSYYRDRSQSLNSIQQQQQDATSSTASLLQPQLASTPSESNATSSEQAANSISEMKSAQTAAVMSDLAALASLQPAQITEALRNNPHLREMVLAALEASNQGELATAEALA</sequence>
<keyword evidence="5" id="KW-0862">Zinc</keyword>
<feature type="compositionally biased region" description="Polar residues" evidence="7">
    <location>
        <begin position="218"/>
        <end position="227"/>
    </location>
</feature>
<evidence type="ECO:0000313" key="12">
    <source>
        <dbReference type="Proteomes" id="UP000284706"/>
    </source>
</evidence>
<evidence type="ECO:0000256" key="2">
    <source>
        <dbReference type="ARBA" id="ARBA00012900"/>
    </source>
</evidence>
<evidence type="ECO:0000256" key="1">
    <source>
        <dbReference type="ARBA" id="ARBA00009711"/>
    </source>
</evidence>
<dbReference type="InterPro" id="IPR013083">
    <property type="entry name" value="Znf_RING/FYVE/PHD"/>
</dbReference>
<protein>
    <recommendedName>
        <fullName evidence="2">[histone H3]-trimethyl-L-lysine(9) demethylase</fullName>
        <ecNumber evidence="2">1.14.11.66</ecNumber>
    </recommendedName>
</protein>
<name>A0A409VMX0_9AGAR</name>
<dbReference type="Pfam" id="PF02375">
    <property type="entry name" value="JmjN"/>
    <property type="match status" value="1"/>
</dbReference>
<evidence type="ECO:0000259" key="10">
    <source>
        <dbReference type="PROSITE" id="PS51805"/>
    </source>
</evidence>
<dbReference type="EC" id="1.14.11.66" evidence="2"/>
<dbReference type="SMART" id="SM00558">
    <property type="entry name" value="JmjC"/>
    <property type="match status" value="1"/>
</dbReference>
<comment type="similarity">
    <text evidence="1">Belongs to the JHDM3 histone demethylase family.</text>
</comment>
<feature type="compositionally biased region" description="Polar residues" evidence="7">
    <location>
        <begin position="591"/>
        <end position="608"/>
    </location>
</feature>
<keyword evidence="3" id="KW-0479">Metal-binding</keyword>
<dbReference type="STRING" id="231916.A0A409VMX0"/>
<dbReference type="InterPro" id="IPR034732">
    <property type="entry name" value="EPHD"/>
</dbReference>
<feature type="compositionally biased region" description="Basic and acidic residues" evidence="7">
    <location>
        <begin position="261"/>
        <end position="275"/>
    </location>
</feature>
<dbReference type="PANTHER" id="PTHR10694">
    <property type="entry name" value="LYSINE-SPECIFIC DEMETHYLASE"/>
    <property type="match status" value="1"/>
</dbReference>
<comment type="catalytic activity">
    <reaction evidence="6">
        <text>N(6),N(6),N(6)-trimethyl-L-lysyl(9)-[histone H3] + 2 2-oxoglutarate + 2 O2 = N(6)-methyl-L-lysyl(9)-[histone H3] + 2 formaldehyde + 2 succinate + 2 CO2</text>
        <dbReference type="Rhea" id="RHEA:60200"/>
        <dbReference type="Rhea" id="RHEA-COMP:15538"/>
        <dbReference type="Rhea" id="RHEA-COMP:15542"/>
        <dbReference type="ChEBI" id="CHEBI:15379"/>
        <dbReference type="ChEBI" id="CHEBI:16526"/>
        <dbReference type="ChEBI" id="CHEBI:16810"/>
        <dbReference type="ChEBI" id="CHEBI:16842"/>
        <dbReference type="ChEBI" id="CHEBI:30031"/>
        <dbReference type="ChEBI" id="CHEBI:61929"/>
        <dbReference type="ChEBI" id="CHEBI:61961"/>
        <dbReference type="EC" id="1.14.11.66"/>
    </reaction>
</comment>
<dbReference type="Gene3D" id="3.30.40.10">
    <property type="entry name" value="Zinc/RING finger domain, C3HC4 (zinc finger)"/>
    <property type="match status" value="1"/>
</dbReference>
<dbReference type="InterPro" id="IPR003347">
    <property type="entry name" value="JmjC_dom"/>
</dbReference>
<feature type="region of interest" description="Disordered" evidence="7">
    <location>
        <begin position="945"/>
        <end position="979"/>
    </location>
</feature>
<dbReference type="AlphaFoldDB" id="A0A409VMX0"/>
<accession>A0A409VMX0</accession>
<feature type="region of interest" description="Disordered" evidence="7">
    <location>
        <begin position="1034"/>
        <end position="1153"/>
    </location>
</feature>
<reference evidence="11 12" key="1">
    <citation type="journal article" date="2018" name="Evol. Lett.">
        <title>Horizontal gene cluster transfer increased hallucinogenic mushroom diversity.</title>
        <authorList>
            <person name="Reynolds H.T."/>
            <person name="Vijayakumar V."/>
            <person name="Gluck-Thaler E."/>
            <person name="Korotkin H.B."/>
            <person name="Matheny P.B."/>
            <person name="Slot J.C."/>
        </authorList>
    </citation>
    <scope>NUCLEOTIDE SEQUENCE [LARGE SCALE GENOMIC DNA]</scope>
    <source>
        <strain evidence="11 12">SRW20</strain>
    </source>
</reference>
<evidence type="ECO:0000256" key="7">
    <source>
        <dbReference type="SAM" id="MobiDB-lite"/>
    </source>
</evidence>
<dbReference type="Proteomes" id="UP000284706">
    <property type="component" value="Unassembled WGS sequence"/>
</dbReference>
<feature type="compositionally biased region" description="Basic residues" evidence="7">
    <location>
        <begin position="535"/>
        <end position="544"/>
    </location>
</feature>
<feature type="compositionally biased region" description="Polar residues" evidence="7">
    <location>
        <begin position="1034"/>
        <end position="1047"/>
    </location>
</feature>
<dbReference type="InterPro" id="IPR003349">
    <property type="entry name" value="JmjN"/>
</dbReference>
<keyword evidence="12" id="KW-1185">Reference proteome</keyword>
<feature type="compositionally biased region" description="Polar residues" evidence="7">
    <location>
        <begin position="959"/>
        <end position="977"/>
    </location>
</feature>
<organism evidence="11 12">
    <name type="scientific">Gymnopilus dilepis</name>
    <dbReference type="NCBI Taxonomy" id="231916"/>
    <lineage>
        <taxon>Eukaryota</taxon>
        <taxon>Fungi</taxon>
        <taxon>Dikarya</taxon>
        <taxon>Basidiomycota</taxon>
        <taxon>Agaricomycotina</taxon>
        <taxon>Agaricomycetes</taxon>
        <taxon>Agaricomycetidae</taxon>
        <taxon>Agaricales</taxon>
        <taxon>Agaricineae</taxon>
        <taxon>Hymenogastraceae</taxon>
        <taxon>Gymnopilus</taxon>
    </lineage>
</organism>
<dbReference type="Gene3D" id="2.60.120.650">
    <property type="entry name" value="Cupin"/>
    <property type="match status" value="2"/>
</dbReference>
<evidence type="ECO:0000259" key="9">
    <source>
        <dbReference type="PROSITE" id="PS51184"/>
    </source>
</evidence>
<comment type="caution">
    <text evidence="11">The sequence shown here is derived from an EMBL/GenBank/DDBJ whole genome shotgun (WGS) entry which is preliminary data.</text>
</comment>
<dbReference type="GO" id="GO:0005634">
    <property type="term" value="C:nucleus"/>
    <property type="evidence" value="ECO:0007669"/>
    <property type="project" value="TreeGrafter"/>
</dbReference>
<dbReference type="SMART" id="SM00545">
    <property type="entry name" value="JmjN"/>
    <property type="match status" value="1"/>
</dbReference>
<dbReference type="PANTHER" id="PTHR10694:SF7">
    <property type="entry name" value="[HISTONE H3]-TRIMETHYL-L-LYSINE(9) DEMETHYLASE"/>
    <property type="match status" value="1"/>
</dbReference>
<dbReference type="EMBL" id="NHYE01005610">
    <property type="protein sequence ID" value="PPQ67612.1"/>
    <property type="molecule type" value="Genomic_DNA"/>
</dbReference>
<dbReference type="GO" id="GO:0010468">
    <property type="term" value="P:regulation of gene expression"/>
    <property type="evidence" value="ECO:0007669"/>
    <property type="project" value="TreeGrafter"/>
</dbReference>
<feature type="domain" description="PHD-type" evidence="10">
    <location>
        <begin position="627"/>
        <end position="759"/>
    </location>
</feature>
<feature type="compositionally biased region" description="Polar residues" evidence="7">
    <location>
        <begin position="1109"/>
        <end position="1153"/>
    </location>
</feature>
<feature type="compositionally biased region" description="Polar residues" evidence="7">
    <location>
        <begin position="1"/>
        <end position="15"/>
    </location>
</feature>
<dbReference type="CDD" id="cd15571">
    <property type="entry name" value="ePHD"/>
    <property type="match status" value="1"/>
</dbReference>
<feature type="region of interest" description="Disordered" evidence="7">
    <location>
        <begin position="160"/>
        <end position="275"/>
    </location>
</feature>
<dbReference type="PROSITE" id="PS51184">
    <property type="entry name" value="JMJC"/>
    <property type="match status" value="1"/>
</dbReference>
<feature type="compositionally biased region" description="Low complexity" evidence="7">
    <location>
        <begin position="945"/>
        <end position="958"/>
    </location>
</feature>